<dbReference type="AlphaFoldDB" id="X0YAV1"/>
<dbReference type="PANTHER" id="PTHR48104:SF30">
    <property type="entry name" value="METACASPASE-1"/>
    <property type="match status" value="1"/>
</dbReference>
<dbReference type="GO" id="GO:0005737">
    <property type="term" value="C:cytoplasm"/>
    <property type="evidence" value="ECO:0007669"/>
    <property type="project" value="TreeGrafter"/>
</dbReference>
<feature type="non-terminal residue" evidence="2">
    <location>
        <position position="236"/>
    </location>
</feature>
<accession>X0YAV1</accession>
<dbReference type="GO" id="GO:0004197">
    <property type="term" value="F:cysteine-type endopeptidase activity"/>
    <property type="evidence" value="ECO:0007669"/>
    <property type="project" value="InterPro"/>
</dbReference>
<sequence>TGISEGLAVVTVSCTKKGITKTDTIEVIVGDIVYRALCVGVGDYIEGSITDLLGPPYDVDRMIDVFNHCKFGTDEVVFSTLVSLKDLNATKTAIINGIASTFSGADNNDISYFFFSGHGAEHLGIYYLCPTNILLASYDNDINVNELESALSAIPGRKVVILDTCHSGGFIGKGKGEITISKKELISFNDEVINVFSQAESKSLLTTNQYKVLTSCHGYQTCFETSQHPIDGNPYG</sequence>
<protein>
    <recommendedName>
        <fullName evidence="1">Peptidase C14 caspase domain-containing protein</fullName>
    </recommendedName>
</protein>
<dbReference type="SUPFAM" id="SSF52129">
    <property type="entry name" value="Caspase-like"/>
    <property type="match status" value="1"/>
</dbReference>
<evidence type="ECO:0000313" key="2">
    <source>
        <dbReference type="EMBL" id="GAG52944.1"/>
    </source>
</evidence>
<dbReference type="InterPro" id="IPR050452">
    <property type="entry name" value="Metacaspase"/>
</dbReference>
<feature type="domain" description="Peptidase C14 caspase" evidence="1">
    <location>
        <begin position="35"/>
        <end position="195"/>
    </location>
</feature>
<dbReference type="InterPro" id="IPR029030">
    <property type="entry name" value="Caspase-like_dom_sf"/>
</dbReference>
<dbReference type="PANTHER" id="PTHR48104">
    <property type="entry name" value="METACASPASE-4"/>
    <property type="match status" value="1"/>
</dbReference>
<dbReference type="Gene3D" id="3.40.50.1460">
    <property type="match status" value="1"/>
</dbReference>
<name>X0YAV1_9ZZZZ</name>
<evidence type="ECO:0000259" key="1">
    <source>
        <dbReference type="Pfam" id="PF00656"/>
    </source>
</evidence>
<comment type="caution">
    <text evidence="2">The sequence shown here is derived from an EMBL/GenBank/DDBJ whole genome shotgun (WGS) entry which is preliminary data.</text>
</comment>
<dbReference type="InterPro" id="IPR011600">
    <property type="entry name" value="Pept_C14_caspase"/>
</dbReference>
<organism evidence="2">
    <name type="scientific">marine sediment metagenome</name>
    <dbReference type="NCBI Taxonomy" id="412755"/>
    <lineage>
        <taxon>unclassified sequences</taxon>
        <taxon>metagenomes</taxon>
        <taxon>ecological metagenomes</taxon>
    </lineage>
</organism>
<dbReference type="GO" id="GO:0006508">
    <property type="term" value="P:proteolysis"/>
    <property type="evidence" value="ECO:0007669"/>
    <property type="project" value="InterPro"/>
</dbReference>
<dbReference type="Pfam" id="PF00656">
    <property type="entry name" value="Peptidase_C14"/>
    <property type="match status" value="1"/>
</dbReference>
<reference evidence="2" key="1">
    <citation type="journal article" date="2014" name="Front. Microbiol.">
        <title>High frequency of phylogenetically diverse reductive dehalogenase-homologous genes in deep subseafloor sedimentary metagenomes.</title>
        <authorList>
            <person name="Kawai M."/>
            <person name="Futagami T."/>
            <person name="Toyoda A."/>
            <person name="Takaki Y."/>
            <person name="Nishi S."/>
            <person name="Hori S."/>
            <person name="Arai W."/>
            <person name="Tsubouchi T."/>
            <person name="Morono Y."/>
            <person name="Uchiyama I."/>
            <person name="Ito T."/>
            <person name="Fujiyama A."/>
            <person name="Inagaki F."/>
            <person name="Takami H."/>
        </authorList>
    </citation>
    <scope>NUCLEOTIDE SEQUENCE</scope>
    <source>
        <strain evidence="2">Expedition CK06-06</strain>
    </source>
</reference>
<dbReference type="EMBL" id="BARS01051030">
    <property type="protein sequence ID" value="GAG52944.1"/>
    <property type="molecule type" value="Genomic_DNA"/>
</dbReference>
<proteinExistence type="predicted"/>
<gene>
    <name evidence="2" type="ORF">S01H1_76073</name>
</gene>
<feature type="non-terminal residue" evidence="2">
    <location>
        <position position="1"/>
    </location>
</feature>